<evidence type="ECO:0000313" key="3">
    <source>
        <dbReference type="Proteomes" id="UP000093000"/>
    </source>
</evidence>
<protein>
    <submittedName>
        <fullName evidence="2">Altered inheritance of mitochondria protein 18, mitochondrial</fullName>
    </submittedName>
</protein>
<keyword evidence="3" id="KW-1185">Reference proteome</keyword>
<dbReference type="PANTHER" id="PTHR47284:SF3">
    <property type="entry name" value="FATTY-ACID-BINDING PROTEIN 2"/>
    <property type="match status" value="1"/>
</dbReference>
<sequence length="274" mass="31399">MFRRTLTLTRIPKVHHFSRRWSSTATLRQRTWPTMAALTLTAGVAGYYALQPVGYAHAEAPAYKGSVEDEATQLPFPIHLNTNNEWKRLIGLGVRTVTFLKMNVYVIGMYMKKDDIEALKSLEGWKNFEQATFLETSELAESLLEQPYEISLRLVPARATNTQHLRDGFLRLLMQRMKDQSMTEEEEREALKAMQEFKSNFVSMNVKKNSEFIFTKTKEGGLRMSYEGKDWGTVENAWLAKNFVMSYLEPKAPSSEAALHDIALGFQTLLKGEQ</sequence>
<dbReference type="OrthoDB" id="18193at2759"/>
<dbReference type="FunCoup" id="A0A1C7MX68">
    <property type="interactions" value="16"/>
</dbReference>
<dbReference type="SUPFAM" id="SSF54626">
    <property type="entry name" value="Chalcone isomerase"/>
    <property type="match status" value="1"/>
</dbReference>
<proteinExistence type="predicted"/>
<dbReference type="EMBL" id="LUGH01001230">
    <property type="protein sequence ID" value="OBZ81400.1"/>
    <property type="molecule type" value="Genomic_DNA"/>
</dbReference>
<reference evidence="2 3" key="1">
    <citation type="submission" date="2016-03" db="EMBL/GenBank/DDBJ databases">
        <title>Choanephora cucurbitarum.</title>
        <authorList>
            <person name="Min B."/>
            <person name="Park H."/>
            <person name="Park J.-H."/>
            <person name="Shin H.-D."/>
            <person name="Choi I.-G."/>
        </authorList>
    </citation>
    <scope>NUCLEOTIDE SEQUENCE [LARGE SCALE GENOMIC DNA]</scope>
    <source>
        <strain evidence="2 3">KUS-F28377</strain>
    </source>
</reference>
<dbReference type="Gene3D" id="1.10.890.20">
    <property type="match status" value="1"/>
</dbReference>
<evidence type="ECO:0000259" key="1">
    <source>
        <dbReference type="Pfam" id="PF16035"/>
    </source>
</evidence>
<dbReference type="Pfam" id="PF16035">
    <property type="entry name" value="Chalcone_2"/>
    <property type="match status" value="1"/>
</dbReference>
<dbReference type="Proteomes" id="UP000093000">
    <property type="component" value="Unassembled WGS sequence"/>
</dbReference>
<dbReference type="AlphaFoldDB" id="A0A1C7MX68"/>
<accession>A0A1C7MX68</accession>
<dbReference type="InParanoid" id="A0A1C7MX68"/>
<dbReference type="GO" id="GO:0016872">
    <property type="term" value="F:intramolecular lyase activity"/>
    <property type="evidence" value="ECO:0007669"/>
    <property type="project" value="InterPro"/>
</dbReference>
<dbReference type="InterPro" id="IPR016087">
    <property type="entry name" value="Chalcone_isomerase"/>
</dbReference>
<gene>
    <name evidence="2" type="primary">AIM18</name>
    <name evidence="2" type="ORF">A0J61_10548</name>
</gene>
<organism evidence="2 3">
    <name type="scientific">Choanephora cucurbitarum</name>
    <dbReference type="NCBI Taxonomy" id="101091"/>
    <lineage>
        <taxon>Eukaryota</taxon>
        <taxon>Fungi</taxon>
        <taxon>Fungi incertae sedis</taxon>
        <taxon>Mucoromycota</taxon>
        <taxon>Mucoromycotina</taxon>
        <taxon>Mucoromycetes</taxon>
        <taxon>Mucorales</taxon>
        <taxon>Mucorineae</taxon>
        <taxon>Choanephoraceae</taxon>
        <taxon>Choanephoroideae</taxon>
        <taxon>Choanephora</taxon>
    </lineage>
</organism>
<dbReference type="STRING" id="101091.A0A1C7MX68"/>
<dbReference type="InterPro" id="IPR036298">
    <property type="entry name" value="Chalcone_isomerase_sf"/>
</dbReference>
<comment type="caution">
    <text evidence="2">The sequence shown here is derived from an EMBL/GenBank/DDBJ whole genome shotgun (WGS) entry which is preliminary data.</text>
</comment>
<dbReference type="Gene3D" id="3.50.70.10">
    <property type="match status" value="1"/>
</dbReference>
<dbReference type="InterPro" id="IPR016088">
    <property type="entry name" value="Chalcone_isomerase_3-sand"/>
</dbReference>
<dbReference type="PANTHER" id="PTHR47284">
    <property type="entry name" value="FATTY-ACID-BINDING PROTEIN 2"/>
    <property type="match status" value="1"/>
</dbReference>
<feature type="domain" description="Chalcone isomerase" evidence="1">
    <location>
        <begin position="88"/>
        <end position="262"/>
    </location>
</feature>
<dbReference type="InterPro" id="IPR016089">
    <property type="entry name" value="Chalcone_isomerase_bundle_sf"/>
</dbReference>
<evidence type="ECO:0000313" key="2">
    <source>
        <dbReference type="EMBL" id="OBZ81400.1"/>
    </source>
</evidence>
<name>A0A1C7MX68_9FUNG</name>